<keyword evidence="3 5" id="KW-1133">Transmembrane helix</keyword>
<dbReference type="PANTHER" id="PTHR42718:SF39">
    <property type="entry name" value="ACTINORHODIN TRANSPORTER-RELATED"/>
    <property type="match status" value="1"/>
</dbReference>
<dbReference type="InterPro" id="IPR020846">
    <property type="entry name" value="MFS_dom"/>
</dbReference>
<evidence type="ECO:0000256" key="4">
    <source>
        <dbReference type="ARBA" id="ARBA00023136"/>
    </source>
</evidence>
<proteinExistence type="predicted"/>
<evidence type="ECO:0000256" key="5">
    <source>
        <dbReference type="SAM" id="Phobius"/>
    </source>
</evidence>
<feature type="domain" description="Major facilitator superfamily (MFS) profile" evidence="6">
    <location>
        <begin position="21"/>
        <end position="465"/>
    </location>
</feature>
<feature type="transmembrane region" description="Helical" evidence="5">
    <location>
        <begin position="20"/>
        <end position="43"/>
    </location>
</feature>
<dbReference type="EMBL" id="BAAANY010000001">
    <property type="protein sequence ID" value="GAA1657737.1"/>
    <property type="molecule type" value="Genomic_DNA"/>
</dbReference>
<feature type="transmembrane region" description="Helical" evidence="5">
    <location>
        <begin position="343"/>
        <end position="362"/>
    </location>
</feature>
<dbReference type="PANTHER" id="PTHR42718">
    <property type="entry name" value="MAJOR FACILITATOR SUPERFAMILY MULTIDRUG TRANSPORTER MFSC"/>
    <property type="match status" value="1"/>
</dbReference>
<reference evidence="8" key="1">
    <citation type="journal article" date="2019" name="Int. J. Syst. Evol. Microbiol.">
        <title>The Global Catalogue of Microorganisms (GCM) 10K type strain sequencing project: providing services to taxonomists for standard genome sequencing and annotation.</title>
        <authorList>
            <consortium name="The Broad Institute Genomics Platform"/>
            <consortium name="The Broad Institute Genome Sequencing Center for Infectious Disease"/>
            <person name="Wu L."/>
            <person name="Ma J."/>
        </authorList>
    </citation>
    <scope>NUCLEOTIDE SEQUENCE [LARGE SCALE GENOMIC DNA]</scope>
    <source>
        <strain evidence="8">JCM 14718</strain>
    </source>
</reference>
<dbReference type="Gene3D" id="1.20.1720.10">
    <property type="entry name" value="Multidrug resistance protein D"/>
    <property type="match status" value="1"/>
</dbReference>
<accession>A0ABP4RQF3</accession>
<dbReference type="CDD" id="cd17321">
    <property type="entry name" value="MFS_MMR_MDR_like"/>
    <property type="match status" value="1"/>
</dbReference>
<gene>
    <name evidence="7" type="ORF">GCM10009765_04040</name>
</gene>
<sequence>METVPISSSTARQRYRLRWVVAVVVLAASTIDVLDATIVNVAAPAIHRDLGGGAATIQWLSAGYTLAFAVLLIAGARLGDILGRRRLFLVGSAGFTLFSAACAFAPSIGALIVFRALQGAFGALMIPQGFGLLKEVFDDDEFDKATGPFGPVTGVAMLIAPLLAGALVDANLWGTGWRLVFLINVPIGVLMLPLAIRSLPRGASHPGVKLDFGGVGLVGLGLVAIIYPLIQGQAAGWPAWCFGLLAAGVVLLLVFLLWERRRKHSPLIEPSLLTNRTFLGGIAVTLALFGAFSGLLLCISLYGQLGEGWSPVHAGLALTPMVIGMVLGMVASLALVKRFGRHLLHAGILFIGGGSTVLALTLTGARTSSGWDLVPALLFIGVGVGACVGQLFRFILTSVTMAEVGSASGVMEAVQQLSSSLGVAVLGTIFFSAFDRHVPTHALQITAWACLVPLAAAFVLVFRLPMQPRQEAH</sequence>
<feature type="transmembrane region" description="Helical" evidence="5">
    <location>
        <begin position="208"/>
        <end position="230"/>
    </location>
</feature>
<feature type="transmembrane region" description="Helical" evidence="5">
    <location>
        <begin position="236"/>
        <end position="258"/>
    </location>
</feature>
<dbReference type="InterPro" id="IPR036259">
    <property type="entry name" value="MFS_trans_sf"/>
</dbReference>
<evidence type="ECO:0000313" key="7">
    <source>
        <dbReference type="EMBL" id="GAA1657737.1"/>
    </source>
</evidence>
<keyword evidence="8" id="KW-1185">Reference proteome</keyword>
<feature type="transmembrane region" description="Helical" evidence="5">
    <location>
        <begin position="374"/>
        <end position="396"/>
    </location>
</feature>
<feature type="transmembrane region" description="Helical" evidence="5">
    <location>
        <begin position="278"/>
        <end position="302"/>
    </location>
</feature>
<feature type="transmembrane region" description="Helical" evidence="5">
    <location>
        <begin position="314"/>
        <end position="336"/>
    </location>
</feature>
<evidence type="ECO:0000256" key="3">
    <source>
        <dbReference type="ARBA" id="ARBA00022989"/>
    </source>
</evidence>
<dbReference type="Gene3D" id="1.20.1250.20">
    <property type="entry name" value="MFS general substrate transporter like domains"/>
    <property type="match status" value="1"/>
</dbReference>
<dbReference type="SUPFAM" id="SSF103473">
    <property type="entry name" value="MFS general substrate transporter"/>
    <property type="match status" value="2"/>
</dbReference>
<feature type="transmembrane region" description="Helical" evidence="5">
    <location>
        <begin position="112"/>
        <end position="133"/>
    </location>
</feature>
<dbReference type="RefSeq" id="WP_344306534.1">
    <property type="nucleotide sequence ID" value="NZ_BAAANY010000001.1"/>
</dbReference>
<organism evidence="7 8">
    <name type="scientific">Fodinicola feengrottensis</name>
    <dbReference type="NCBI Taxonomy" id="435914"/>
    <lineage>
        <taxon>Bacteria</taxon>
        <taxon>Bacillati</taxon>
        <taxon>Actinomycetota</taxon>
        <taxon>Actinomycetes</taxon>
        <taxon>Mycobacteriales</taxon>
        <taxon>Fodinicola</taxon>
    </lineage>
</organism>
<evidence type="ECO:0000256" key="1">
    <source>
        <dbReference type="ARBA" id="ARBA00004651"/>
    </source>
</evidence>
<evidence type="ECO:0000256" key="2">
    <source>
        <dbReference type="ARBA" id="ARBA00022692"/>
    </source>
</evidence>
<keyword evidence="2 5" id="KW-0812">Transmembrane</keyword>
<feature type="transmembrane region" description="Helical" evidence="5">
    <location>
        <begin position="55"/>
        <end position="75"/>
    </location>
</feature>
<comment type="subcellular location">
    <subcellularLocation>
        <location evidence="1">Cell membrane</location>
        <topology evidence="1">Multi-pass membrane protein</topology>
    </subcellularLocation>
</comment>
<evidence type="ECO:0000259" key="6">
    <source>
        <dbReference type="PROSITE" id="PS50850"/>
    </source>
</evidence>
<evidence type="ECO:0000313" key="8">
    <source>
        <dbReference type="Proteomes" id="UP001500618"/>
    </source>
</evidence>
<name>A0ABP4RQF3_9ACTN</name>
<feature type="transmembrane region" description="Helical" evidence="5">
    <location>
        <begin position="87"/>
        <end position="106"/>
    </location>
</feature>
<feature type="transmembrane region" description="Helical" evidence="5">
    <location>
        <begin position="446"/>
        <end position="464"/>
    </location>
</feature>
<feature type="transmembrane region" description="Helical" evidence="5">
    <location>
        <begin position="176"/>
        <end position="196"/>
    </location>
</feature>
<comment type="caution">
    <text evidence="7">The sequence shown here is derived from an EMBL/GenBank/DDBJ whole genome shotgun (WGS) entry which is preliminary data.</text>
</comment>
<dbReference type="Pfam" id="PF07690">
    <property type="entry name" value="MFS_1"/>
    <property type="match status" value="2"/>
</dbReference>
<protein>
    <recommendedName>
        <fullName evidence="6">Major facilitator superfamily (MFS) profile domain-containing protein</fullName>
    </recommendedName>
</protein>
<dbReference type="Proteomes" id="UP001500618">
    <property type="component" value="Unassembled WGS sequence"/>
</dbReference>
<dbReference type="PROSITE" id="PS50850">
    <property type="entry name" value="MFS"/>
    <property type="match status" value="1"/>
</dbReference>
<feature type="transmembrane region" description="Helical" evidence="5">
    <location>
        <begin position="145"/>
        <end position="164"/>
    </location>
</feature>
<keyword evidence="4 5" id="KW-0472">Membrane</keyword>
<dbReference type="InterPro" id="IPR011701">
    <property type="entry name" value="MFS"/>
</dbReference>
<feature type="transmembrane region" description="Helical" evidence="5">
    <location>
        <begin position="417"/>
        <end position="434"/>
    </location>
</feature>